<accession>A0A0B7GXJ2</accession>
<gene>
    <name evidence="3" type="ORF">FUT82_09355</name>
    <name evidence="2" type="ORF">TPHV1_20192</name>
</gene>
<dbReference type="AlphaFoldDB" id="A0A0B7GXJ2"/>
<dbReference type="Gene3D" id="1.10.3210.10">
    <property type="entry name" value="Hypothetical protein af1432"/>
    <property type="match status" value="1"/>
</dbReference>
<dbReference type="RefSeq" id="WP_024752633.1">
    <property type="nucleotide sequence ID" value="NZ_CDNC01000012.1"/>
</dbReference>
<reference evidence="3 5" key="3">
    <citation type="submission" date="2019-08" db="EMBL/GenBank/DDBJ databases">
        <authorList>
            <person name="Kuhnert P."/>
        </authorList>
    </citation>
    <scope>NUCLEOTIDE SEQUENCE [LARGE SCALE GENOMIC DNA]</scope>
    <source>
        <strain evidence="3 5">B36.5</strain>
    </source>
</reference>
<dbReference type="PROSITE" id="PS51832">
    <property type="entry name" value="HD_GYP"/>
    <property type="match status" value="1"/>
</dbReference>
<evidence type="ECO:0000313" key="3">
    <source>
        <dbReference type="EMBL" id="QEJ98186.1"/>
    </source>
</evidence>
<evidence type="ECO:0000259" key="1">
    <source>
        <dbReference type="PROSITE" id="PS51832"/>
    </source>
</evidence>
<evidence type="ECO:0000313" key="2">
    <source>
        <dbReference type="EMBL" id="CEM61655.1"/>
    </source>
</evidence>
<organism evidence="2 4">
    <name type="scientific">Treponema phagedenis</name>
    <dbReference type="NCBI Taxonomy" id="162"/>
    <lineage>
        <taxon>Bacteria</taxon>
        <taxon>Pseudomonadati</taxon>
        <taxon>Spirochaetota</taxon>
        <taxon>Spirochaetia</taxon>
        <taxon>Spirochaetales</taxon>
        <taxon>Treponemataceae</taxon>
        <taxon>Treponema</taxon>
    </lineage>
</organism>
<reference evidence="2" key="2">
    <citation type="submission" date="2015-01" db="EMBL/GenBank/DDBJ databases">
        <authorList>
            <person name="Xiang T."/>
            <person name="Song Y."/>
            <person name="Huang L."/>
            <person name="Wang B."/>
            <person name="Wu P."/>
        </authorList>
    </citation>
    <scope>NUCLEOTIDE SEQUENCE [LARGE SCALE GENOMIC DNA]</scope>
    <source>
        <strain evidence="2">V1</strain>
    </source>
</reference>
<dbReference type="PANTHER" id="PTHR43155:SF2">
    <property type="entry name" value="CYCLIC DI-GMP PHOSPHODIESTERASE PA4108"/>
    <property type="match status" value="1"/>
</dbReference>
<evidence type="ECO:0000313" key="4">
    <source>
        <dbReference type="Proteomes" id="UP000042527"/>
    </source>
</evidence>
<keyword evidence="4" id="KW-1185">Reference proteome</keyword>
<dbReference type="Proteomes" id="UP000323594">
    <property type="component" value="Chromosome"/>
</dbReference>
<dbReference type="EMBL" id="CP042817">
    <property type="protein sequence ID" value="QEJ98186.1"/>
    <property type="molecule type" value="Genomic_DNA"/>
</dbReference>
<dbReference type="SMART" id="SM00471">
    <property type="entry name" value="HDc"/>
    <property type="match status" value="1"/>
</dbReference>
<dbReference type="GeneID" id="57753252"/>
<dbReference type="Pfam" id="PF13487">
    <property type="entry name" value="HD_5"/>
    <property type="match status" value="1"/>
</dbReference>
<dbReference type="InterPro" id="IPR037522">
    <property type="entry name" value="HD_GYP_dom"/>
</dbReference>
<dbReference type="InterPro" id="IPR003607">
    <property type="entry name" value="HD/PDEase_dom"/>
</dbReference>
<protein>
    <submittedName>
        <fullName evidence="2">HD domain protein</fullName>
    </submittedName>
    <submittedName>
        <fullName evidence="3">HD-GYP domain-containing protein</fullName>
    </submittedName>
</protein>
<dbReference type="CDD" id="cd00077">
    <property type="entry name" value="HDc"/>
    <property type="match status" value="1"/>
</dbReference>
<proteinExistence type="predicted"/>
<evidence type="ECO:0000313" key="5">
    <source>
        <dbReference type="Proteomes" id="UP000323594"/>
    </source>
</evidence>
<dbReference type="SUPFAM" id="SSF109604">
    <property type="entry name" value="HD-domain/PDEase-like"/>
    <property type="match status" value="1"/>
</dbReference>
<dbReference type="EMBL" id="CDNC01000012">
    <property type="protein sequence ID" value="CEM61655.1"/>
    <property type="molecule type" value="Genomic_DNA"/>
</dbReference>
<reference evidence="4" key="1">
    <citation type="submission" date="2015-01" db="EMBL/GenBank/DDBJ databases">
        <authorList>
            <person name="Manzoor Shahid"/>
            <person name="Zubair Saima"/>
        </authorList>
    </citation>
    <scope>NUCLEOTIDE SEQUENCE [LARGE SCALE GENOMIC DNA]</scope>
    <source>
        <strain evidence="4">V1</strain>
    </source>
</reference>
<dbReference type="Proteomes" id="UP000042527">
    <property type="component" value="Unassembled WGS sequence"/>
</dbReference>
<sequence length="395" mass="44689">MNTYTVSELKNPIYFSDDVYIDKKFLILIPEQPFTEDLQQKLLKWDFTAIYTDGNFSVAPQQKTVAVVAESSNSPSSQTDEKALAVKKEQQEKIQQIGEKYNSFQSFVKETYEGYKTKQSLNSRLIFDTAKELCEFIKEDKQLVLRLPAFMEYKVEDYLAAHSLRSAIFAIIIGLQLKMQPHKLIELAVATLLHEIGMMRIPEQVYMANETLNPTAQRAILAHPILSYNILKEQSFALPICLGALEHHERENGKGYPRKLDGFKISNYGKIIAVACSYEAATAHRPYKEAQNAASGIVNLIRNENKQYDESILRALLLSLSFYPIGIYVHLSNGKMAQVIDTNPKDPRYPIVQIYGETTKSGGPIIRGTSAKDVQIVRPVSKAEIEKMKQNQGLV</sequence>
<dbReference type="OrthoDB" id="9781505at2"/>
<feature type="domain" description="HD-GYP" evidence="1">
    <location>
        <begin position="137"/>
        <end position="332"/>
    </location>
</feature>
<dbReference type="PANTHER" id="PTHR43155">
    <property type="entry name" value="CYCLIC DI-GMP PHOSPHODIESTERASE PA4108-RELATED"/>
    <property type="match status" value="1"/>
</dbReference>
<name>A0A0B7GXJ2_TREPH</name>